<evidence type="ECO:0000313" key="2">
    <source>
        <dbReference type="EMBL" id="KHJ95879.1"/>
    </source>
</evidence>
<dbReference type="InterPro" id="IPR000210">
    <property type="entry name" value="BTB/POZ_dom"/>
</dbReference>
<dbReference type="AlphaFoldDB" id="A0A0B1TF25"/>
<sequence length="248" mass="28239">MPLKFQCAAFYSREIRVGPDTFGAFRAAGLRNRHVQLRLRPAMFRDRIAEASKCTFHMKVRDRQTGQELLTPEPFTLVPPASERTQGFKVPPTSSIGAALIQIYQGASFAGRLCEITSTMTISKSQFRVTEWDMLPPATPLHLDWRFRLLDDKFVFSSSYHRSTHDFLLVCRDGQMYTPKEALYLCSPYFREYFNGSGRDSEKMELQEVAVDAARTASCHIYGNIDILGTTSYIAVISKGYIQPRKQV</sequence>
<dbReference type="Proteomes" id="UP000053660">
    <property type="component" value="Unassembled WGS sequence"/>
</dbReference>
<name>A0A0B1TF25_OESDE</name>
<evidence type="ECO:0000259" key="1">
    <source>
        <dbReference type="Pfam" id="PF00651"/>
    </source>
</evidence>
<dbReference type="InterPro" id="IPR011333">
    <property type="entry name" value="SKP1/BTB/POZ_sf"/>
</dbReference>
<organism evidence="2 3">
    <name type="scientific">Oesophagostomum dentatum</name>
    <name type="common">Nodular worm</name>
    <dbReference type="NCBI Taxonomy" id="61180"/>
    <lineage>
        <taxon>Eukaryota</taxon>
        <taxon>Metazoa</taxon>
        <taxon>Ecdysozoa</taxon>
        <taxon>Nematoda</taxon>
        <taxon>Chromadorea</taxon>
        <taxon>Rhabditida</taxon>
        <taxon>Rhabditina</taxon>
        <taxon>Rhabditomorpha</taxon>
        <taxon>Strongyloidea</taxon>
        <taxon>Strongylidae</taxon>
        <taxon>Oesophagostomum</taxon>
    </lineage>
</organism>
<gene>
    <name evidence="2" type="ORF">OESDEN_04170</name>
</gene>
<dbReference type="OrthoDB" id="5789694at2759"/>
<dbReference type="EMBL" id="KN549820">
    <property type="protein sequence ID" value="KHJ95879.1"/>
    <property type="molecule type" value="Genomic_DNA"/>
</dbReference>
<dbReference type="Pfam" id="PF00651">
    <property type="entry name" value="BTB"/>
    <property type="match status" value="1"/>
</dbReference>
<feature type="domain" description="BTB" evidence="1">
    <location>
        <begin position="162"/>
        <end position="213"/>
    </location>
</feature>
<proteinExistence type="predicted"/>
<keyword evidence="3" id="KW-1185">Reference proteome</keyword>
<dbReference type="SUPFAM" id="SSF54695">
    <property type="entry name" value="POZ domain"/>
    <property type="match status" value="1"/>
</dbReference>
<reference evidence="2 3" key="1">
    <citation type="submission" date="2014-03" db="EMBL/GenBank/DDBJ databases">
        <title>Draft genome of the hookworm Oesophagostomum dentatum.</title>
        <authorList>
            <person name="Mitreva M."/>
        </authorList>
    </citation>
    <scope>NUCLEOTIDE SEQUENCE [LARGE SCALE GENOMIC DNA]</scope>
    <source>
        <strain evidence="2 3">OD-Hann</strain>
    </source>
</reference>
<accession>A0A0B1TF25</accession>
<evidence type="ECO:0000313" key="3">
    <source>
        <dbReference type="Proteomes" id="UP000053660"/>
    </source>
</evidence>
<protein>
    <recommendedName>
        <fullName evidence="1">BTB domain-containing protein</fullName>
    </recommendedName>
</protein>